<organism evidence="1 2">
    <name type="scientific">Riccia fluitans</name>
    <dbReference type="NCBI Taxonomy" id="41844"/>
    <lineage>
        <taxon>Eukaryota</taxon>
        <taxon>Viridiplantae</taxon>
        <taxon>Streptophyta</taxon>
        <taxon>Embryophyta</taxon>
        <taxon>Marchantiophyta</taxon>
        <taxon>Marchantiopsida</taxon>
        <taxon>Marchantiidae</taxon>
        <taxon>Marchantiales</taxon>
        <taxon>Ricciaceae</taxon>
        <taxon>Riccia</taxon>
    </lineage>
</organism>
<comment type="caution">
    <text evidence="1">The sequence shown here is derived from an EMBL/GenBank/DDBJ whole genome shotgun (WGS) entry which is preliminary data.</text>
</comment>
<keyword evidence="2" id="KW-1185">Reference proteome</keyword>
<dbReference type="Proteomes" id="UP001605036">
    <property type="component" value="Unassembled WGS sequence"/>
</dbReference>
<sequence length="93" mass="10763">MTKTGTKLAKVETRRFQATCKRFTSSALFVSRRQVLGGVESLQRAGVLKPLPLFNDRKTEGRKFLPVLNYCYIDLKKYSTWSPKSFTRSWRSP</sequence>
<dbReference type="AlphaFoldDB" id="A0ABD1Z1D5"/>
<dbReference type="EMBL" id="JBHFFA010000002">
    <property type="protein sequence ID" value="KAL2641601.1"/>
    <property type="molecule type" value="Genomic_DNA"/>
</dbReference>
<name>A0ABD1Z1D5_9MARC</name>
<accession>A0ABD1Z1D5</accession>
<gene>
    <name evidence="1" type="ORF">R1flu_009188</name>
</gene>
<proteinExistence type="predicted"/>
<reference evidence="1 2" key="1">
    <citation type="submission" date="2024-09" db="EMBL/GenBank/DDBJ databases">
        <title>Chromosome-scale assembly of Riccia fluitans.</title>
        <authorList>
            <person name="Paukszto L."/>
            <person name="Sawicki J."/>
            <person name="Karawczyk K."/>
            <person name="Piernik-Szablinska J."/>
            <person name="Szczecinska M."/>
            <person name="Mazdziarz M."/>
        </authorList>
    </citation>
    <scope>NUCLEOTIDE SEQUENCE [LARGE SCALE GENOMIC DNA]</scope>
    <source>
        <strain evidence="1">Rf_01</strain>
        <tissue evidence="1">Aerial parts of the thallus</tissue>
    </source>
</reference>
<protein>
    <submittedName>
        <fullName evidence="1">Uncharacterized protein</fullName>
    </submittedName>
</protein>
<evidence type="ECO:0000313" key="1">
    <source>
        <dbReference type="EMBL" id="KAL2641601.1"/>
    </source>
</evidence>
<evidence type="ECO:0000313" key="2">
    <source>
        <dbReference type="Proteomes" id="UP001605036"/>
    </source>
</evidence>